<gene>
    <name evidence="2" type="ORF">TWF481_000953</name>
</gene>
<sequence>MLRSKSKAGLGSEGLLKDETRAGGDNKENREEDTNSDVPASPGGLSMRHKIKQSFTNLASLLTPREAKSILRKPSPFAPASKTDAEAAATVPLPETPRSGTPPSNTDSPSAKSPSKSRRYLSFSLNQESKYKMDSKTSKFLLSTARRSGEDAQKSDLSGKGKGKDKASTHANDVEAKSPASIKKEVAGQATGTSLPSPTGATLPASQAASTNDAAKENQRAIATTSTALVVVPQVADKGKGKAEKQAGPKTTTTISNPTVAPIDRPPTPIPRPVRALPAPEPQGGSDLTNQITALLGRLSAGETINYQLRNPVGYVDDDPDCLDFLNDTECQEILGNTAPEAPSASSRRGGKKGRK</sequence>
<keyword evidence="3" id="KW-1185">Reference proteome</keyword>
<reference evidence="2 3" key="1">
    <citation type="submission" date="2023-08" db="EMBL/GenBank/DDBJ databases">
        <authorList>
            <person name="Palmer J.M."/>
        </authorList>
    </citation>
    <scope>NUCLEOTIDE SEQUENCE [LARGE SCALE GENOMIC DNA]</scope>
    <source>
        <strain evidence="2 3">TWF481</strain>
    </source>
</reference>
<feature type="compositionally biased region" description="Basic and acidic residues" evidence="1">
    <location>
        <begin position="147"/>
        <end position="186"/>
    </location>
</feature>
<feature type="compositionally biased region" description="Polar residues" evidence="1">
    <location>
        <begin position="98"/>
        <end position="107"/>
    </location>
</feature>
<feature type="compositionally biased region" description="Polar residues" evidence="1">
    <location>
        <begin position="249"/>
        <end position="259"/>
    </location>
</feature>
<comment type="caution">
    <text evidence="2">The sequence shown here is derived from an EMBL/GenBank/DDBJ whole genome shotgun (WGS) entry which is preliminary data.</text>
</comment>
<feature type="compositionally biased region" description="Basic and acidic residues" evidence="1">
    <location>
        <begin position="15"/>
        <end position="33"/>
    </location>
</feature>
<evidence type="ECO:0000313" key="3">
    <source>
        <dbReference type="Proteomes" id="UP001370758"/>
    </source>
</evidence>
<dbReference type="AlphaFoldDB" id="A0AAV9WP41"/>
<feature type="region of interest" description="Disordered" evidence="1">
    <location>
        <begin position="236"/>
        <end position="288"/>
    </location>
</feature>
<feature type="region of interest" description="Disordered" evidence="1">
    <location>
        <begin position="335"/>
        <end position="356"/>
    </location>
</feature>
<accession>A0AAV9WP41</accession>
<protein>
    <submittedName>
        <fullName evidence="2">Uncharacterized protein</fullName>
    </submittedName>
</protein>
<feature type="compositionally biased region" description="Basic and acidic residues" evidence="1">
    <location>
        <begin position="237"/>
        <end position="247"/>
    </location>
</feature>
<dbReference type="EMBL" id="JAVHJL010000001">
    <property type="protein sequence ID" value="KAK6512055.1"/>
    <property type="molecule type" value="Genomic_DNA"/>
</dbReference>
<organism evidence="2 3">
    <name type="scientific">Arthrobotrys musiformis</name>
    <dbReference type="NCBI Taxonomy" id="47236"/>
    <lineage>
        <taxon>Eukaryota</taxon>
        <taxon>Fungi</taxon>
        <taxon>Dikarya</taxon>
        <taxon>Ascomycota</taxon>
        <taxon>Pezizomycotina</taxon>
        <taxon>Orbiliomycetes</taxon>
        <taxon>Orbiliales</taxon>
        <taxon>Orbiliaceae</taxon>
        <taxon>Arthrobotrys</taxon>
    </lineage>
</organism>
<proteinExistence type="predicted"/>
<feature type="region of interest" description="Disordered" evidence="1">
    <location>
        <begin position="70"/>
        <end position="219"/>
    </location>
</feature>
<name>A0AAV9WP41_9PEZI</name>
<evidence type="ECO:0000313" key="2">
    <source>
        <dbReference type="EMBL" id="KAK6512055.1"/>
    </source>
</evidence>
<dbReference type="Proteomes" id="UP001370758">
    <property type="component" value="Unassembled WGS sequence"/>
</dbReference>
<evidence type="ECO:0000256" key="1">
    <source>
        <dbReference type="SAM" id="MobiDB-lite"/>
    </source>
</evidence>
<feature type="compositionally biased region" description="Polar residues" evidence="1">
    <location>
        <begin position="190"/>
        <end position="213"/>
    </location>
</feature>
<feature type="region of interest" description="Disordered" evidence="1">
    <location>
        <begin position="1"/>
        <end position="50"/>
    </location>
</feature>